<evidence type="ECO:0000313" key="6">
    <source>
        <dbReference type="EMBL" id="EGS18371.1"/>
    </source>
</evidence>
<keyword evidence="7" id="KW-1185">Reference proteome</keyword>
<evidence type="ECO:0000256" key="1">
    <source>
        <dbReference type="ARBA" id="ARBA00022741"/>
    </source>
</evidence>
<dbReference type="SUPFAM" id="SSF52540">
    <property type="entry name" value="P-loop containing nucleoside triphosphate hydrolases"/>
    <property type="match status" value="1"/>
</dbReference>
<dbReference type="InterPro" id="IPR027417">
    <property type="entry name" value="P-loop_NTPase"/>
</dbReference>
<dbReference type="STRING" id="759272.G0SEJ4"/>
<feature type="compositionally biased region" description="Polar residues" evidence="3">
    <location>
        <begin position="13"/>
        <end position="30"/>
    </location>
</feature>
<feature type="region of interest" description="Disordered" evidence="3">
    <location>
        <begin position="552"/>
        <end position="628"/>
    </location>
</feature>
<keyword evidence="1" id="KW-0547">Nucleotide-binding</keyword>
<dbReference type="Gene3D" id="3.40.50.300">
    <property type="entry name" value="P-loop containing nucleotide triphosphate hydrolases"/>
    <property type="match status" value="1"/>
</dbReference>
<dbReference type="RefSeq" id="XP_006696702.1">
    <property type="nucleotide sequence ID" value="XM_006696639.1"/>
</dbReference>
<dbReference type="GO" id="GO:0005525">
    <property type="term" value="F:GTP binding"/>
    <property type="evidence" value="ECO:0007669"/>
    <property type="project" value="InterPro"/>
</dbReference>
<evidence type="ECO:0000259" key="4">
    <source>
        <dbReference type="PROSITE" id="PS51388"/>
    </source>
</evidence>
<dbReference type="PANTHER" id="PTHR11566">
    <property type="entry name" value="DYNAMIN"/>
    <property type="match status" value="1"/>
</dbReference>
<feature type="compositionally biased region" description="Polar residues" evidence="3">
    <location>
        <begin position="580"/>
        <end position="597"/>
    </location>
</feature>
<evidence type="ECO:0000259" key="5">
    <source>
        <dbReference type="PROSITE" id="PS51718"/>
    </source>
</evidence>
<organism evidence="7">
    <name type="scientific">Chaetomium thermophilum (strain DSM 1495 / CBS 144.50 / IMI 039719)</name>
    <name type="common">Thermochaetoides thermophila</name>
    <dbReference type="NCBI Taxonomy" id="759272"/>
    <lineage>
        <taxon>Eukaryota</taxon>
        <taxon>Fungi</taxon>
        <taxon>Dikarya</taxon>
        <taxon>Ascomycota</taxon>
        <taxon>Pezizomycotina</taxon>
        <taxon>Sordariomycetes</taxon>
        <taxon>Sordariomycetidae</taxon>
        <taxon>Sordariales</taxon>
        <taxon>Chaetomiaceae</taxon>
        <taxon>Thermochaetoides</taxon>
    </lineage>
</organism>
<protein>
    <submittedName>
        <fullName evidence="6">GTPase-like protein</fullName>
    </submittedName>
</protein>
<dbReference type="OMA" id="IMCSMPM"/>
<dbReference type="CDD" id="cd08771">
    <property type="entry name" value="DLP_1"/>
    <property type="match status" value="1"/>
</dbReference>
<dbReference type="InterPro" id="IPR001401">
    <property type="entry name" value="Dynamin_GTPase"/>
</dbReference>
<keyword evidence="2" id="KW-0342">GTP-binding</keyword>
<reference evidence="6 7" key="1">
    <citation type="journal article" date="2011" name="Cell">
        <title>Insight into structure and assembly of the nuclear pore complex by utilizing the genome of a eukaryotic thermophile.</title>
        <authorList>
            <person name="Amlacher S."/>
            <person name="Sarges P."/>
            <person name="Flemming D."/>
            <person name="van Noort V."/>
            <person name="Kunze R."/>
            <person name="Devos D.P."/>
            <person name="Arumugam M."/>
            <person name="Bork P."/>
            <person name="Hurt E."/>
        </authorList>
    </citation>
    <scope>NUCLEOTIDE SEQUENCE [LARGE SCALE GENOMIC DNA]</scope>
    <source>
        <strain evidence="7">DSM 1495 / CBS 144.50 / IMI 039719</strain>
    </source>
</reference>
<dbReference type="Proteomes" id="UP000008066">
    <property type="component" value="Unassembled WGS sequence"/>
</dbReference>
<dbReference type="EMBL" id="GL988046">
    <property type="protein sequence ID" value="EGS18371.1"/>
    <property type="molecule type" value="Genomic_DNA"/>
</dbReference>
<feature type="domain" description="Dynamin-type G" evidence="5">
    <location>
        <begin position="127"/>
        <end position="468"/>
    </location>
</feature>
<dbReference type="InterPro" id="IPR045063">
    <property type="entry name" value="Dynamin_N"/>
</dbReference>
<dbReference type="GO" id="GO:0005737">
    <property type="term" value="C:cytoplasm"/>
    <property type="evidence" value="ECO:0007669"/>
    <property type="project" value="TreeGrafter"/>
</dbReference>
<dbReference type="AlphaFoldDB" id="G0SEJ4"/>
<dbReference type="OrthoDB" id="5061070at2759"/>
<dbReference type="PANTHER" id="PTHR11566:SF131">
    <property type="entry name" value="GTPASE, PUTATIVE (AFU_ORTHOLOGUE AFUA_6G07630)-RELATED"/>
    <property type="match status" value="1"/>
</dbReference>
<evidence type="ECO:0000256" key="3">
    <source>
        <dbReference type="SAM" id="MobiDB-lite"/>
    </source>
</evidence>
<dbReference type="PROSITE" id="PS51388">
    <property type="entry name" value="GED"/>
    <property type="match status" value="1"/>
</dbReference>
<evidence type="ECO:0000313" key="7">
    <source>
        <dbReference type="Proteomes" id="UP000008066"/>
    </source>
</evidence>
<evidence type="ECO:0000256" key="2">
    <source>
        <dbReference type="ARBA" id="ARBA00023134"/>
    </source>
</evidence>
<dbReference type="SMART" id="SM00053">
    <property type="entry name" value="DYNc"/>
    <property type="match status" value="1"/>
</dbReference>
<accession>G0SEJ4</accession>
<dbReference type="GO" id="GO:0005874">
    <property type="term" value="C:microtubule"/>
    <property type="evidence" value="ECO:0007669"/>
    <property type="project" value="TreeGrafter"/>
</dbReference>
<dbReference type="InterPro" id="IPR000375">
    <property type="entry name" value="Dynamin_stalk"/>
</dbReference>
<gene>
    <name evidence="6" type="ORF">CTHT_0063960</name>
</gene>
<dbReference type="InterPro" id="IPR003130">
    <property type="entry name" value="GED"/>
</dbReference>
<dbReference type="GO" id="GO:0005886">
    <property type="term" value="C:plasma membrane"/>
    <property type="evidence" value="ECO:0007669"/>
    <property type="project" value="TreeGrafter"/>
</dbReference>
<dbReference type="KEGG" id="cthr:CTHT_0063960"/>
<dbReference type="HOGENOM" id="CLU_008964_4_0_1"/>
<dbReference type="Pfam" id="PF01031">
    <property type="entry name" value="Dynamin_M"/>
    <property type="match status" value="1"/>
</dbReference>
<dbReference type="GO" id="GO:0008017">
    <property type="term" value="F:microtubule binding"/>
    <property type="evidence" value="ECO:0007669"/>
    <property type="project" value="TreeGrafter"/>
</dbReference>
<feature type="domain" description="GED" evidence="4">
    <location>
        <begin position="806"/>
        <end position="903"/>
    </location>
</feature>
<proteinExistence type="predicted"/>
<dbReference type="InterPro" id="IPR020850">
    <property type="entry name" value="GED_dom"/>
</dbReference>
<dbReference type="PRINTS" id="PR00195">
    <property type="entry name" value="DYNAMIN"/>
</dbReference>
<dbReference type="InterPro" id="IPR022812">
    <property type="entry name" value="Dynamin"/>
</dbReference>
<dbReference type="GO" id="GO:0003924">
    <property type="term" value="F:GTPase activity"/>
    <property type="evidence" value="ECO:0007669"/>
    <property type="project" value="InterPro"/>
</dbReference>
<dbReference type="Pfam" id="PF00350">
    <property type="entry name" value="Dynamin_N"/>
    <property type="match status" value="1"/>
</dbReference>
<dbReference type="PROSITE" id="PS51718">
    <property type="entry name" value="G_DYNAMIN_2"/>
    <property type="match status" value="1"/>
</dbReference>
<dbReference type="GO" id="GO:0031623">
    <property type="term" value="P:receptor internalization"/>
    <property type="evidence" value="ECO:0007669"/>
    <property type="project" value="TreeGrafter"/>
</dbReference>
<name>G0SEJ4_CHATD</name>
<dbReference type="Pfam" id="PF02212">
    <property type="entry name" value="GED"/>
    <property type="match status" value="1"/>
</dbReference>
<dbReference type="Gene3D" id="1.20.120.1240">
    <property type="entry name" value="Dynamin, middle domain"/>
    <property type="match status" value="1"/>
</dbReference>
<dbReference type="eggNOG" id="KOG0446">
    <property type="taxonomic scope" value="Eukaryota"/>
</dbReference>
<feature type="region of interest" description="Disordered" evidence="3">
    <location>
        <begin position="1"/>
        <end position="32"/>
    </location>
</feature>
<dbReference type="GeneID" id="18260434"/>
<dbReference type="InterPro" id="IPR030381">
    <property type="entry name" value="G_DYNAMIN_dom"/>
</dbReference>
<sequence length="996" mass="112346">MAPRIKQEDIGSSFPSNIPALNSDNQSETPSDAVLRTRRVRSAAPSIVTQPHLRAAEAQEVEDPEPVMLEVRRVSPKFEPDSQLTMAHQSFVTSFSGSTLTLRGIGAKLKDINDALGELQARGIQHVISLPELVLVGDQSSGKSSLMSAIADLRLPRSSGTCTRCPIHIRVSRAEEWSCSVFLKIDYAYKPPNHPITERDVTPTNKFPPWVLLEPNRRVRHDFKVIRDQFDTEEIETVLRCAQTAILNPTHPYQMFVPKSKDDPQQRERHFQTILAKEEKPEAQFSPNTVALEVKGPDLPDLNFYDLPGVFMTARRAEDAFLERVVQNLAEEYIKRESALILCAVPMNQDAENSLALKIIRKLKAENRCIGVMTKADLLPNDPNSIANCLAMLTNQAHRTGFGYFITSRQGDDLEQQNKMEEAFFNRTADATGHWPEQFEPFKDRCGVEKLTVFLSRELANRFARILPEVQEKVNLRLQAINAQLSMYPDPPRNPELEIIKSLAEFTINVKNKVLQEFMNLWDVECADKFRQNILLRKPIFNVRDVMPQRSRPEVIEIDSDSPVTTPSSNRKRTAPATADQRQGASNKRQRVPQNGATVKPETGNLPATPRHPRLDAPATTPSRPKPKSLMDIRALIKKFAVPGQPGLVSASVYKPLFEEAAESWEPFVREFVDKTLFILKHRMLVTLDGALSHLKNRVIYKESLALMHQFIESHRERLLEKVKGIYELEKQRLFTKDVETLERHRANEKKILVWHRNHVRVAAHAGEELGRIPKMEELNEEKLKEETRKLEQGLKNLGPDPFEQEIEVAAYVRGYYLTAAHRFVDYVCIHVMSGLLPTVSEEIDTYLHEKLGLTDRANNQQVLARLMSEGPEIEQKRKDLYAEKEMLDGAMEIIVNLQTREREAQVAAATAAVATSQAGSSSQMTSVSAATTNVGIVTTANGGGYVDEDVESPVTVRSRHHLHRQNRDVVMLDDEDDEVNGYQATIVSGTAIGDA</sequence>